<dbReference type="EMBL" id="JACOOZ010000009">
    <property type="protein sequence ID" value="MBC5668630.1"/>
    <property type="molecule type" value="Genomic_DNA"/>
</dbReference>
<organism evidence="1 2">
    <name type="scientific">Eubacterium segne</name>
    <dbReference type="NCBI Taxonomy" id="2763045"/>
    <lineage>
        <taxon>Bacteria</taxon>
        <taxon>Bacillati</taxon>
        <taxon>Bacillota</taxon>
        <taxon>Clostridia</taxon>
        <taxon>Eubacteriales</taxon>
        <taxon>Eubacteriaceae</taxon>
        <taxon>Eubacterium</taxon>
    </lineage>
</organism>
<evidence type="ECO:0000313" key="1">
    <source>
        <dbReference type="EMBL" id="MBC5668630.1"/>
    </source>
</evidence>
<dbReference type="InterPro" id="IPR025324">
    <property type="entry name" value="DUF4230"/>
</dbReference>
<proteinExistence type="predicted"/>
<dbReference type="Pfam" id="PF14014">
    <property type="entry name" value="DUF4230"/>
    <property type="match status" value="1"/>
</dbReference>
<reference evidence="1 2" key="1">
    <citation type="submission" date="2020-08" db="EMBL/GenBank/DDBJ databases">
        <title>Genome public.</title>
        <authorList>
            <person name="Liu C."/>
            <person name="Sun Q."/>
        </authorList>
    </citation>
    <scope>NUCLEOTIDE SEQUENCE [LARGE SCALE GENOMIC DNA]</scope>
    <source>
        <strain evidence="1 2">BX4</strain>
    </source>
</reference>
<comment type="caution">
    <text evidence="1">The sequence shown here is derived from an EMBL/GenBank/DDBJ whole genome shotgun (WGS) entry which is preliminary data.</text>
</comment>
<sequence>MLVGKNRIHKIREGKNMKKIFKGTVRKIITVLLILACLAGVTYFGIGKYTTYMNKTIKLGFENIGELATQSAYCTGVGSTDDWRKMFGSIKIPFTESKYVFSCDVVIKAGYDFADIDYDVERKEKVVTVHMPEAKILSSELKLDSFKVYHQQESIFNNIKVEENVEELKKLKKQTEEDAKANGLLENARTNAETLIKSFLSQSYNQDEYKYVFKDK</sequence>
<name>A0ABR7F4T8_9FIRM</name>
<protein>
    <submittedName>
        <fullName evidence="1">DUF4230 domain-containing protein</fullName>
    </submittedName>
</protein>
<evidence type="ECO:0000313" key="2">
    <source>
        <dbReference type="Proteomes" id="UP000597877"/>
    </source>
</evidence>
<gene>
    <name evidence="1" type="ORF">H8S00_11680</name>
</gene>
<accession>A0ABR7F4T8</accession>
<keyword evidence="2" id="KW-1185">Reference proteome</keyword>
<dbReference type="Proteomes" id="UP000597877">
    <property type="component" value="Unassembled WGS sequence"/>
</dbReference>